<dbReference type="EMBL" id="CAJVCH010554863">
    <property type="protein sequence ID" value="CAG7830237.1"/>
    <property type="molecule type" value="Genomic_DNA"/>
</dbReference>
<dbReference type="AlphaFoldDB" id="A0A8J2L8G8"/>
<reference evidence="1" key="1">
    <citation type="submission" date="2021-06" db="EMBL/GenBank/DDBJ databases">
        <authorList>
            <person name="Hodson N. C."/>
            <person name="Mongue J. A."/>
            <person name="Jaron S. K."/>
        </authorList>
    </citation>
    <scope>NUCLEOTIDE SEQUENCE</scope>
</reference>
<evidence type="ECO:0000313" key="2">
    <source>
        <dbReference type="Proteomes" id="UP000708208"/>
    </source>
</evidence>
<dbReference type="Proteomes" id="UP000708208">
    <property type="component" value="Unassembled WGS sequence"/>
</dbReference>
<name>A0A8J2L8G8_9HEXA</name>
<accession>A0A8J2L8G8</accession>
<sequence>MDLRDPQMLKAIPFLTSLFNETDFLASLSILMPWMNNVSRRLSGYDKIMKNTESLKIFLQNQINIHRADTASTTLSWTFA</sequence>
<proteinExistence type="predicted"/>
<dbReference type="OrthoDB" id="1055148at2759"/>
<gene>
    <name evidence="1" type="ORF">AFUS01_LOCUS40055</name>
</gene>
<organism evidence="1 2">
    <name type="scientific">Allacma fusca</name>
    <dbReference type="NCBI Taxonomy" id="39272"/>
    <lineage>
        <taxon>Eukaryota</taxon>
        <taxon>Metazoa</taxon>
        <taxon>Ecdysozoa</taxon>
        <taxon>Arthropoda</taxon>
        <taxon>Hexapoda</taxon>
        <taxon>Collembola</taxon>
        <taxon>Symphypleona</taxon>
        <taxon>Sminthuridae</taxon>
        <taxon>Allacma</taxon>
    </lineage>
</organism>
<feature type="non-terminal residue" evidence="1">
    <location>
        <position position="80"/>
    </location>
</feature>
<protein>
    <submittedName>
        <fullName evidence="1">Uncharacterized protein</fullName>
    </submittedName>
</protein>
<comment type="caution">
    <text evidence="1">The sequence shown here is derived from an EMBL/GenBank/DDBJ whole genome shotgun (WGS) entry which is preliminary data.</text>
</comment>
<keyword evidence="2" id="KW-1185">Reference proteome</keyword>
<evidence type="ECO:0000313" key="1">
    <source>
        <dbReference type="EMBL" id="CAG7830237.1"/>
    </source>
</evidence>